<dbReference type="EMBL" id="JARXVH010000033">
    <property type="protein sequence ID" value="MDH6222363.1"/>
    <property type="molecule type" value="Genomic_DNA"/>
</dbReference>
<evidence type="ECO:0000313" key="1">
    <source>
        <dbReference type="EMBL" id="MDH6222363.1"/>
    </source>
</evidence>
<gene>
    <name evidence="1" type="ORF">M2283_009714</name>
</gene>
<evidence type="ECO:0000313" key="2">
    <source>
        <dbReference type="Proteomes" id="UP001160499"/>
    </source>
</evidence>
<accession>A0ABT6M1D2</accession>
<reference evidence="1 2" key="1">
    <citation type="submission" date="2023-04" db="EMBL/GenBank/DDBJ databases">
        <title>Forest soil microbial communities from Buena Vista Peninsula, Colon Province, Panama.</title>
        <authorList>
            <person name="Bouskill N."/>
        </authorList>
    </citation>
    <scope>NUCLEOTIDE SEQUENCE [LARGE SCALE GENOMIC DNA]</scope>
    <source>
        <strain evidence="1 2">GGS1</strain>
    </source>
</reference>
<dbReference type="Proteomes" id="UP001160499">
    <property type="component" value="Unassembled WGS sequence"/>
</dbReference>
<sequence length="57" mass="6278">MGSTIAGRYLFRMVPAQGPGMTFESHLFARVEAGRIDRLVEVARQTEDSDGDFLSTS</sequence>
<protein>
    <submittedName>
        <fullName evidence="1">Uncharacterized protein</fullName>
    </submittedName>
</protein>
<name>A0ABT6M1D2_9ACTN</name>
<organism evidence="1 2">
    <name type="scientific">Streptomyces pseudovenezuelae</name>
    <dbReference type="NCBI Taxonomy" id="67350"/>
    <lineage>
        <taxon>Bacteria</taxon>
        <taxon>Bacillati</taxon>
        <taxon>Actinomycetota</taxon>
        <taxon>Actinomycetes</taxon>
        <taxon>Kitasatosporales</taxon>
        <taxon>Streptomycetaceae</taxon>
        <taxon>Streptomyces</taxon>
        <taxon>Streptomyces aurantiacus group</taxon>
    </lineage>
</organism>
<dbReference type="RefSeq" id="WP_280883003.1">
    <property type="nucleotide sequence ID" value="NZ_JARXVH010000033.1"/>
</dbReference>
<keyword evidence="2" id="KW-1185">Reference proteome</keyword>
<comment type="caution">
    <text evidence="1">The sequence shown here is derived from an EMBL/GenBank/DDBJ whole genome shotgun (WGS) entry which is preliminary data.</text>
</comment>
<proteinExistence type="predicted"/>